<evidence type="ECO:0000313" key="8">
    <source>
        <dbReference type="Proteomes" id="UP000230842"/>
    </source>
</evidence>
<name>A0A2M9B766_9ACTN</name>
<evidence type="ECO:0000256" key="1">
    <source>
        <dbReference type="ARBA" id="ARBA00004141"/>
    </source>
</evidence>
<keyword evidence="8" id="KW-1185">Reference proteome</keyword>
<dbReference type="InterPro" id="IPR002549">
    <property type="entry name" value="AI-2E-like"/>
</dbReference>
<dbReference type="Pfam" id="PF01594">
    <property type="entry name" value="AI-2E_transport"/>
    <property type="match status" value="1"/>
</dbReference>
<feature type="transmembrane region" description="Helical" evidence="6">
    <location>
        <begin position="316"/>
        <end position="342"/>
    </location>
</feature>
<feature type="transmembrane region" description="Helical" evidence="6">
    <location>
        <begin position="78"/>
        <end position="101"/>
    </location>
</feature>
<accession>A0A2M9B766</accession>
<evidence type="ECO:0000256" key="5">
    <source>
        <dbReference type="ARBA" id="ARBA00023136"/>
    </source>
</evidence>
<comment type="subcellular location">
    <subcellularLocation>
        <location evidence="1">Membrane</location>
        <topology evidence="1">Multi-pass membrane protein</topology>
    </subcellularLocation>
</comment>
<dbReference type="PANTHER" id="PTHR21716">
    <property type="entry name" value="TRANSMEMBRANE PROTEIN"/>
    <property type="match status" value="1"/>
</dbReference>
<protein>
    <submittedName>
        <fullName evidence="7">Putative PurR-regulated permease PerM</fullName>
    </submittedName>
</protein>
<feature type="transmembrane region" description="Helical" evidence="6">
    <location>
        <begin position="49"/>
        <end position="66"/>
    </location>
</feature>
<sequence length="372" mass="38634">MPRVSTPPPEPLDPSASGITSGIPRGLLILVGTAAGFITLLGIRAMNDVIASTFLALILVIAVQPVRDWAIARGLPGWIGSVGAAIAVYAILLGLAFALLLSGAKFATLLADYQPQFNDVIHEVNSWLLSLGVGEDQIKAITSSFDPGQLVDIVVSLLGGLAGVLSSMFFLIVLIFFMIIDAANFPAKLAQIPGQRSTVMQAAHSFAQGTRSYLVVSTVFGAIVAVFDIGLLYVLGIPDPLLWGLLAFITNYIPNVGFIIGLVPPAVIGLLDGGVGTALAVIIGYSVLNAIIQSVIQPRVVGQSVGLSGTVTFLSLIVWAGVLGGLGALLAVPLTLLVKALLIDVDEQSRWLAPLLSGEPAQPKQDPPPTAV</sequence>
<feature type="transmembrane region" description="Helical" evidence="6">
    <location>
        <begin position="153"/>
        <end position="180"/>
    </location>
</feature>
<dbReference type="GO" id="GO:0055085">
    <property type="term" value="P:transmembrane transport"/>
    <property type="evidence" value="ECO:0007669"/>
    <property type="project" value="TreeGrafter"/>
</dbReference>
<evidence type="ECO:0000256" key="3">
    <source>
        <dbReference type="ARBA" id="ARBA00022692"/>
    </source>
</evidence>
<dbReference type="EMBL" id="PGEZ01000002">
    <property type="protein sequence ID" value="PJJ53785.1"/>
    <property type="molecule type" value="Genomic_DNA"/>
</dbReference>
<dbReference type="GO" id="GO:0016020">
    <property type="term" value="C:membrane"/>
    <property type="evidence" value="ECO:0007669"/>
    <property type="project" value="UniProtKB-SubCell"/>
</dbReference>
<reference evidence="7 8" key="1">
    <citation type="submission" date="2017-11" db="EMBL/GenBank/DDBJ databases">
        <title>Genomic Encyclopedia of Archaeal and Bacterial Type Strains, Phase II (KMG-II): From Individual Species to Whole Genera.</title>
        <authorList>
            <person name="Goeker M."/>
        </authorList>
    </citation>
    <scope>NUCLEOTIDE SEQUENCE [LARGE SCALE GENOMIC DNA]</scope>
    <source>
        <strain evidence="7 8">DSM 27763</strain>
    </source>
</reference>
<evidence type="ECO:0000256" key="6">
    <source>
        <dbReference type="SAM" id="Phobius"/>
    </source>
</evidence>
<keyword evidence="4 6" id="KW-1133">Transmembrane helix</keyword>
<feature type="transmembrane region" description="Helical" evidence="6">
    <location>
        <begin position="26"/>
        <end position="43"/>
    </location>
</feature>
<evidence type="ECO:0000256" key="2">
    <source>
        <dbReference type="ARBA" id="ARBA00009773"/>
    </source>
</evidence>
<dbReference type="Proteomes" id="UP000230842">
    <property type="component" value="Unassembled WGS sequence"/>
</dbReference>
<dbReference type="PANTHER" id="PTHR21716:SF64">
    <property type="entry name" value="AI-2 TRANSPORT PROTEIN TQSA"/>
    <property type="match status" value="1"/>
</dbReference>
<gene>
    <name evidence="7" type="ORF">CLV56_3281</name>
</gene>
<feature type="transmembrane region" description="Helical" evidence="6">
    <location>
        <begin position="241"/>
        <end position="263"/>
    </location>
</feature>
<keyword evidence="3 6" id="KW-0812">Transmembrane</keyword>
<dbReference type="AlphaFoldDB" id="A0A2M9B766"/>
<comment type="caution">
    <text evidence="7">The sequence shown here is derived from an EMBL/GenBank/DDBJ whole genome shotgun (WGS) entry which is preliminary data.</text>
</comment>
<feature type="transmembrane region" description="Helical" evidence="6">
    <location>
        <begin position="275"/>
        <end position="296"/>
    </location>
</feature>
<evidence type="ECO:0000256" key="4">
    <source>
        <dbReference type="ARBA" id="ARBA00022989"/>
    </source>
</evidence>
<keyword evidence="5 6" id="KW-0472">Membrane</keyword>
<feature type="transmembrane region" description="Helical" evidence="6">
    <location>
        <begin position="213"/>
        <end position="235"/>
    </location>
</feature>
<evidence type="ECO:0000313" key="7">
    <source>
        <dbReference type="EMBL" id="PJJ53785.1"/>
    </source>
</evidence>
<proteinExistence type="inferred from homology"/>
<comment type="similarity">
    <text evidence="2">Belongs to the autoinducer-2 exporter (AI-2E) (TC 2.A.86) family.</text>
</comment>
<organism evidence="7 8">
    <name type="scientific">Mumia flava</name>
    <dbReference type="NCBI Taxonomy" id="1348852"/>
    <lineage>
        <taxon>Bacteria</taxon>
        <taxon>Bacillati</taxon>
        <taxon>Actinomycetota</taxon>
        <taxon>Actinomycetes</taxon>
        <taxon>Propionibacteriales</taxon>
        <taxon>Nocardioidaceae</taxon>
        <taxon>Mumia</taxon>
    </lineage>
</organism>